<reference evidence="2" key="1">
    <citation type="submission" date="2023-04" db="EMBL/GenBank/DDBJ databases">
        <title>Phytophthora fragariaefolia NBRC 109709.</title>
        <authorList>
            <person name="Ichikawa N."/>
            <person name="Sato H."/>
            <person name="Tonouchi N."/>
        </authorList>
    </citation>
    <scope>NUCLEOTIDE SEQUENCE</scope>
    <source>
        <strain evidence="2">NBRC 109709</strain>
    </source>
</reference>
<feature type="region of interest" description="Disordered" evidence="1">
    <location>
        <begin position="46"/>
        <end position="114"/>
    </location>
</feature>
<keyword evidence="3" id="KW-1185">Reference proteome</keyword>
<feature type="compositionally biased region" description="Basic and acidic residues" evidence="1">
    <location>
        <begin position="69"/>
        <end position="102"/>
    </location>
</feature>
<feature type="compositionally biased region" description="Acidic residues" evidence="1">
    <location>
        <begin position="103"/>
        <end position="114"/>
    </location>
</feature>
<dbReference type="Proteomes" id="UP001165121">
    <property type="component" value="Unassembled WGS sequence"/>
</dbReference>
<dbReference type="AlphaFoldDB" id="A0A9W7DAK1"/>
<evidence type="ECO:0000256" key="1">
    <source>
        <dbReference type="SAM" id="MobiDB-lite"/>
    </source>
</evidence>
<organism evidence="2 3">
    <name type="scientific">Phytophthora fragariaefolia</name>
    <dbReference type="NCBI Taxonomy" id="1490495"/>
    <lineage>
        <taxon>Eukaryota</taxon>
        <taxon>Sar</taxon>
        <taxon>Stramenopiles</taxon>
        <taxon>Oomycota</taxon>
        <taxon>Peronosporomycetes</taxon>
        <taxon>Peronosporales</taxon>
        <taxon>Peronosporaceae</taxon>
        <taxon>Phytophthora</taxon>
    </lineage>
</organism>
<evidence type="ECO:0000313" key="2">
    <source>
        <dbReference type="EMBL" id="GMG14895.1"/>
    </source>
</evidence>
<accession>A0A9W7DAK1</accession>
<comment type="caution">
    <text evidence="2">The sequence shown here is derived from an EMBL/GenBank/DDBJ whole genome shotgun (WGS) entry which is preliminary data.</text>
</comment>
<proteinExistence type="predicted"/>
<sequence length="114" mass="13596">MRTGRRTRYGRIYREFLRTSTTEYDLNLTKDPRPSPDPVDIPWIQTSVYRQGRDPEQAGSSPKSIYRIKNLDQEARSSKNLSREQKSTKVKEIQELQDKETENWDESDMYYETN</sequence>
<gene>
    <name evidence="2" type="ORF">Pfra01_002925600</name>
</gene>
<dbReference type="EMBL" id="BSXT01018860">
    <property type="protein sequence ID" value="GMG14895.1"/>
    <property type="molecule type" value="Genomic_DNA"/>
</dbReference>
<evidence type="ECO:0000313" key="3">
    <source>
        <dbReference type="Proteomes" id="UP001165121"/>
    </source>
</evidence>
<name>A0A9W7DAK1_9STRA</name>
<protein>
    <submittedName>
        <fullName evidence="2">Unnamed protein product</fullName>
    </submittedName>
</protein>